<reference evidence="2 3" key="1">
    <citation type="submission" date="2023-04" db="EMBL/GenBank/DDBJ databases">
        <title>Forest soil microbial communities from Buena Vista Peninsula, Colon Province, Panama.</title>
        <authorList>
            <person name="Bouskill N."/>
        </authorList>
    </citation>
    <scope>NUCLEOTIDE SEQUENCE [LARGE SCALE GENOMIC DNA]</scope>
    <source>
        <strain evidence="2 3">CFH S0262</strain>
    </source>
</reference>
<evidence type="ECO:0000256" key="1">
    <source>
        <dbReference type="ARBA" id="ARBA00023239"/>
    </source>
</evidence>
<organism evidence="2 3">
    <name type="scientific">Prescottella agglutinans</name>
    <dbReference type="NCBI Taxonomy" id="1644129"/>
    <lineage>
        <taxon>Bacteria</taxon>
        <taxon>Bacillati</taxon>
        <taxon>Actinomycetota</taxon>
        <taxon>Actinomycetes</taxon>
        <taxon>Mycobacteriales</taxon>
        <taxon>Nocardiaceae</taxon>
        <taxon>Prescottella</taxon>
    </lineage>
</organism>
<dbReference type="GO" id="GO:0004397">
    <property type="term" value="F:histidine ammonia-lyase activity"/>
    <property type="evidence" value="ECO:0007669"/>
    <property type="project" value="UniProtKB-EC"/>
</dbReference>
<dbReference type="EMBL" id="JARXVC010000003">
    <property type="protein sequence ID" value="MDH6280406.1"/>
    <property type="molecule type" value="Genomic_DNA"/>
</dbReference>
<name>A0ABT6M7Y0_9NOCA</name>
<dbReference type="Pfam" id="PF00221">
    <property type="entry name" value="Lyase_aromatic"/>
    <property type="match status" value="1"/>
</dbReference>
<keyword evidence="1 2" id="KW-0456">Lyase</keyword>
<sequence>MATHAQEIKSVTLGDQPISIEEFVAVARFGARVEFAPSYEDRVRKSRGLIEKFLDENRLIYGVTTGFGDNVTEVIAPEDAIALQRNIILSHAVSVGDPLSGEVVRAIQLMMLVGLGQGYSGTSFDTLDLIRELLNNGITPYAPGEGSVGYLSVEAHMALVLLGEGRAWANGELVSGREALETFGLQPVTLGCKEGLTLTNGTHSVTGIGVLLAYDAVRAATVADAAAALSLEALKGTICAFDPRLQALKKHPEQAAVARNVSRILDGSEIIDKYRLYRVQDTYSLRGIPQVHGGAKRAIKNAVAIIEDELHSVGDNPVLIPEGDDGDAIMGANFDSTFVAIQADTIMTALTVLAKISERRTDRMVNSAFSELPAFLAPNPGLNNGYMIPQYTSAALLMEMRASSFPASVDSVTTSANQEDTVSNAYLAMTKAYRGVKKLRYILAIELMCAAQAADLLDGPETGSEGSNALRQAIRKIAPPVTVDRFFGDEIELLENGILDGSLIESLESVVGELEF</sequence>
<dbReference type="InterPro" id="IPR008948">
    <property type="entry name" value="L-Aspartase-like"/>
</dbReference>
<dbReference type="Gene3D" id="1.10.275.10">
    <property type="entry name" value="Fumarase/aspartase (N-terminal domain)"/>
    <property type="match status" value="1"/>
</dbReference>
<evidence type="ECO:0000313" key="3">
    <source>
        <dbReference type="Proteomes" id="UP001160334"/>
    </source>
</evidence>
<dbReference type="SUPFAM" id="SSF48557">
    <property type="entry name" value="L-aspartase-like"/>
    <property type="match status" value="1"/>
</dbReference>
<dbReference type="CDD" id="cd00332">
    <property type="entry name" value="PAL-HAL"/>
    <property type="match status" value="1"/>
</dbReference>
<accession>A0ABT6M7Y0</accession>
<dbReference type="Proteomes" id="UP001160334">
    <property type="component" value="Unassembled WGS sequence"/>
</dbReference>
<dbReference type="InterPro" id="IPR001106">
    <property type="entry name" value="Aromatic_Lyase"/>
</dbReference>
<proteinExistence type="predicted"/>
<gene>
    <name evidence="2" type="ORF">M2280_001618</name>
</gene>
<dbReference type="Gene3D" id="1.20.200.10">
    <property type="entry name" value="Fumarase/aspartase (Central domain)"/>
    <property type="match status" value="1"/>
</dbReference>
<dbReference type="PANTHER" id="PTHR10362">
    <property type="entry name" value="HISTIDINE AMMONIA-LYASE"/>
    <property type="match status" value="1"/>
</dbReference>
<keyword evidence="3" id="KW-1185">Reference proteome</keyword>
<dbReference type="EC" id="4.3.1.3" evidence="2"/>
<dbReference type="InterPro" id="IPR024083">
    <property type="entry name" value="Fumarase/histidase_N"/>
</dbReference>
<comment type="caution">
    <text evidence="2">The sequence shown here is derived from an EMBL/GenBank/DDBJ whole genome shotgun (WGS) entry which is preliminary data.</text>
</comment>
<dbReference type="RefSeq" id="WP_280759743.1">
    <property type="nucleotide sequence ID" value="NZ_JARXVC010000003.1"/>
</dbReference>
<evidence type="ECO:0000313" key="2">
    <source>
        <dbReference type="EMBL" id="MDH6280406.1"/>
    </source>
</evidence>
<protein>
    <submittedName>
        <fullName evidence="2">Histidine ammonia-lyase</fullName>
        <ecNumber evidence="2">4.3.1.3</ecNumber>
    </submittedName>
</protein>